<evidence type="ECO:0000313" key="3">
    <source>
        <dbReference type="EMBL" id="EIG25596.1"/>
    </source>
</evidence>
<dbReference type="PANTHER" id="PTHR46558">
    <property type="entry name" value="TRACRIPTIONAL REGULATORY PROTEIN-RELATED-RELATED"/>
    <property type="match status" value="1"/>
</dbReference>
<reference evidence="3 4" key="1">
    <citation type="submission" date="2012-04" db="EMBL/GenBank/DDBJ databases">
        <authorList>
            <person name="Harkins D.M."/>
            <person name="Madupu R."/>
            <person name="Durkin A.S."/>
            <person name="Torralba M."/>
            <person name="Methe B."/>
            <person name="Sutton G.G."/>
            <person name="Nelson K.E."/>
        </authorList>
    </citation>
    <scope>NUCLEOTIDE SEQUENCE [LARGE SCALE GENOMIC DNA]</scope>
    <source>
        <strain evidence="3 4">HK411</strain>
    </source>
</reference>
<dbReference type="GO" id="GO:0003677">
    <property type="term" value="F:DNA binding"/>
    <property type="evidence" value="ECO:0007669"/>
    <property type="project" value="UniProtKB-KW"/>
</dbReference>
<dbReference type="PROSITE" id="PS50943">
    <property type="entry name" value="HTH_CROC1"/>
    <property type="match status" value="1"/>
</dbReference>
<dbReference type="InterPro" id="IPR001387">
    <property type="entry name" value="Cro/C1-type_HTH"/>
</dbReference>
<dbReference type="EMBL" id="AJMU01000052">
    <property type="protein sequence ID" value="EIG25596.1"/>
    <property type="molecule type" value="Genomic_DNA"/>
</dbReference>
<dbReference type="PANTHER" id="PTHR46558:SF15">
    <property type="entry name" value="HELIX-TURN-HELIX DOMAIN PROTEIN"/>
    <property type="match status" value="1"/>
</dbReference>
<dbReference type="Gene3D" id="1.10.260.40">
    <property type="entry name" value="lambda repressor-like DNA-binding domains"/>
    <property type="match status" value="1"/>
</dbReference>
<dbReference type="Proteomes" id="UP000003345">
    <property type="component" value="Unassembled WGS sequence"/>
</dbReference>
<dbReference type="SMART" id="SM00530">
    <property type="entry name" value="HTH_XRE"/>
    <property type="match status" value="1"/>
</dbReference>
<gene>
    <name evidence="3" type="ORF">HMPREF1054_1808</name>
</gene>
<dbReference type="InterPro" id="IPR010982">
    <property type="entry name" value="Lambda_DNA-bd_dom_sf"/>
</dbReference>
<proteinExistence type="predicted"/>
<dbReference type="CDD" id="cd00093">
    <property type="entry name" value="HTH_XRE"/>
    <property type="match status" value="1"/>
</dbReference>
<organism evidence="3 4">
    <name type="scientific">Haemophilus paraphrohaemolyticus HK411</name>
    <dbReference type="NCBI Taxonomy" id="1095743"/>
    <lineage>
        <taxon>Bacteria</taxon>
        <taxon>Pseudomonadati</taxon>
        <taxon>Pseudomonadota</taxon>
        <taxon>Gammaproteobacteria</taxon>
        <taxon>Pasteurellales</taxon>
        <taxon>Pasteurellaceae</taxon>
        <taxon>Haemophilus</taxon>
    </lineage>
</organism>
<dbReference type="RefSeq" id="WP_005708957.1">
    <property type="nucleotide sequence ID" value="NZ_AJMU01000052.1"/>
</dbReference>
<evidence type="ECO:0000256" key="1">
    <source>
        <dbReference type="ARBA" id="ARBA00023125"/>
    </source>
</evidence>
<sequence>MESSEKIKIMREMNQWTQEEVAEKLGMSTTGYAKIERGQTNVSVEKLKQIAQVFNVNVAQLLDDNERFVLFTNVDNHSNYSNYFGTNEKL</sequence>
<comment type="caution">
    <text evidence="3">The sequence shown here is derived from an EMBL/GenBank/DDBJ whole genome shotgun (WGS) entry which is preliminary data.</text>
</comment>
<protein>
    <submittedName>
        <fullName evidence="3">DNA-binding helix-turn-helix protein</fullName>
    </submittedName>
</protein>
<dbReference type="AlphaFoldDB" id="I2NID5"/>
<dbReference type="eggNOG" id="COG1813">
    <property type="taxonomic scope" value="Bacteria"/>
</dbReference>
<dbReference type="Pfam" id="PF01381">
    <property type="entry name" value="HTH_3"/>
    <property type="match status" value="1"/>
</dbReference>
<dbReference type="PATRIC" id="fig|1095743.3.peg.1104"/>
<name>I2NID5_9PAST</name>
<feature type="domain" description="HTH cro/C1-type" evidence="2">
    <location>
        <begin position="7"/>
        <end position="61"/>
    </location>
</feature>
<dbReference type="SUPFAM" id="SSF47413">
    <property type="entry name" value="lambda repressor-like DNA-binding domains"/>
    <property type="match status" value="1"/>
</dbReference>
<evidence type="ECO:0000313" key="4">
    <source>
        <dbReference type="Proteomes" id="UP000003345"/>
    </source>
</evidence>
<accession>I2NID5</accession>
<keyword evidence="1 3" id="KW-0238">DNA-binding</keyword>
<evidence type="ECO:0000259" key="2">
    <source>
        <dbReference type="PROSITE" id="PS50943"/>
    </source>
</evidence>